<evidence type="ECO:0000259" key="1">
    <source>
        <dbReference type="PROSITE" id="PS50846"/>
    </source>
</evidence>
<accession>A0A835MVX2</accession>
<protein>
    <recommendedName>
        <fullName evidence="1">HMA domain-containing protein</fullName>
    </recommendedName>
</protein>
<dbReference type="Gene3D" id="3.30.70.100">
    <property type="match status" value="1"/>
</dbReference>
<dbReference type="InterPro" id="IPR006121">
    <property type="entry name" value="HMA_dom"/>
</dbReference>
<dbReference type="PROSITE" id="PS50846">
    <property type="entry name" value="HMA_2"/>
    <property type="match status" value="1"/>
</dbReference>
<dbReference type="InterPro" id="IPR036163">
    <property type="entry name" value="HMA_dom_sf"/>
</dbReference>
<comment type="caution">
    <text evidence="2">The sequence shown here is derived from an EMBL/GenBank/DDBJ whole genome shotgun (WGS) entry which is preliminary data.</text>
</comment>
<dbReference type="EMBL" id="JADGMS010000006">
    <property type="protein sequence ID" value="KAF9679310.1"/>
    <property type="molecule type" value="Genomic_DNA"/>
</dbReference>
<sequence>MKQKIVLKVQMNCEKCRSKTLTVVSDADGVSHVGFEGEQRQNVVVIGDDVDAAGLACKLKKKVGHTKIISVEAVKEK</sequence>
<evidence type="ECO:0000313" key="2">
    <source>
        <dbReference type="EMBL" id="KAF9679310.1"/>
    </source>
</evidence>
<dbReference type="PANTHER" id="PTHR46932">
    <property type="entry name" value="HEAVY METAL-ASSOCIATED ISOPRENYLATED PLANT PROTEIN 47"/>
    <property type="match status" value="1"/>
</dbReference>
<reference evidence="2 3" key="1">
    <citation type="submission" date="2020-10" db="EMBL/GenBank/DDBJ databases">
        <title>Plant Genome Project.</title>
        <authorList>
            <person name="Zhang R.-G."/>
        </authorList>
    </citation>
    <scope>NUCLEOTIDE SEQUENCE [LARGE SCALE GENOMIC DNA]</scope>
    <source>
        <strain evidence="2">FAFU-HL-1</strain>
        <tissue evidence="2">Leaf</tissue>
    </source>
</reference>
<dbReference type="PANTHER" id="PTHR46932:SF12">
    <property type="entry name" value="HEAVY METAL-ASSOCIATED ISOPRENYLATED PLANT PROTEIN 47"/>
    <property type="match status" value="1"/>
</dbReference>
<dbReference type="Proteomes" id="UP000657918">
    <property type="component" value="Unassembled WGS sequence"/>
</dbReference>
<keyword evidence="3" id="KW-1185">Reference proteome</keyword>
<organism evidence="2 3">
    <name type="scientific">Salix dunnii</name>
    <dbReference type="NCBI Taxonomy" id="1413687"/>
    <lineage>
        <taxon>Eukaryota</taxon>
        <taxon>Viridiplantae</taxon>
        <taxon>Streptophyta</taxon>
        <taxon>Embryophyta</taxon>
        <taxon>Tracheophyta</taxon>
        <taxon>Spermatophyta</taxon>
        <taxon>Magnoliopsida</taxon>
        <taxon>eudicotyledons</taxon>
        <taxon>Gunneridae</taxon>
        <taxon>Pentapetalae</taxon>
        <taxon>rosids</taxon>
        <taxon>fabids</taxon>
        <taxon>Malpighiales</taxon>
        <taxon>Salicaceae</taxon>
        <taxon>Saliceae</taxon>
        <taxon>Salix</taxon>
    </lineage>
</organism>
<dbReference type="SUPFAM" id="SSF55008">
    <property type="entry name" value="HMA, heavy metal-associated domain"/>
    <property type="match status" value="1"/>
</dbReference>
<evidence type="ECO:0000313" key="3">
    <source>
        <dbReference type="Proteomes" id="UP000657918"/>
    </source>
</evidence>
<dbReference type="GO" id="GO:0046872">
    <property type="term" value="F:metal ion binding"/>
    <property type="evidence" value="ECO:0007669"/>
    <property type="project" value="InterPro"/>
</dbReference>
<name>A0A835MVX2_9ROSI</name>
<proteinExistence type="predicted"/>
<dbReference type="AlphaFoldDB" id="A0A835MVX2"/>
<dbReference type="OrthoDB" id="692882at2759"/>
<dbReference type="InterPro" id="IPR042885">
    <property type="entry name" value="HIPP47/16"/>
</dbReference>
<gene>
    <name evidence="2" type="ORF">SADUNF_Sadunf06G0001800</name>
</gene>
<feature type="domain" description="HMA" evidence="1">
    <location>
        <begin position="2"/>
        <end position="71"/>
    </location>
</feature>